<comment type="caution">
    <text evidence="2">The sequence shown here is derived from an EMBL/GenBank/DDBJ whole genome shotgun (WGS) entry which is preliminary data.</text>
</comment>
<dbReference type="EMBL" id="JMQC01000008">
    <property type="protein sequence ID" value="KFN03321.1"/>
    <property type="molecule type" value="Genomic_DNA"/>
</dbReference>
<sequence>MSKLHLEVFTGSKQAFQVTSTIIYGEKDAILVDAQFLLSDAHRLAAQIIETGKNLTHIYVTHFHPDHYFGLNVLHEAFPEAKIVALRNTVEDIRNTFEKKVEQWRPSIGHNVPHQPIIPEELTEEKLILEGNELIIKGGLQGDTPNNSYVWIPSLKAVVTGDIVYNNTFAWTLETDMEARHKWLETLNELENLHPEIVVAGHRDYDAPNTADAIEHTRKYLVVFDEVLAGNPSSEEIQAAIKERFPHVKALEIGLVLAANAFGVKK</sequence>
<dbReference type="Proteomes" id="UP000264294">
    <property type="component" value="Unassembled WGS sequence"/>
</dbReference>
<feature type="domain" description="Metallo-beta-lactamase" evidence="1">
    <location>
        <begin position="17"/>
        <end position="202"/>
    </location>
</feature>
<keyword evidence="5" id="KW-1185">Reference proteome</keyword>
<dbReference type="InterPro" id="IPR050855">
    <property type="entry name" value="NDM-1-like"/>
</dbReference>
<dbReference type="PATRIC" id="fig|1405.8.peg.3432"/>
<reference evidence="3 5" key="2">
    <citation type="submission" date="2018-08" db="EMBL/GenBank/DDBJ databases">
        <title>Bacillus clarus sp. nov. strain PS00077A.</title>
        <authorList>
            <person name="Mendez Acevedo M."/>
            <person name="Carroll L."/>
            <person name="Mukherjee M."/>
            <person name="Wiedmann M."/>
            <person name="Kovac J."/>
        </authorList>
    </citation>
    <scope>NUCLEOTIDE SEQUENCE [LARGE SCALE GENOMIC DNA]</scope>
    <source>
        <strain evidence="3 5">PS00077A</strain>
    </source>
</reference>
<dbReference type="PANTHER" id="PTHR42951">
    <property type="entry name" value="METALLO-BETA-LACTAMASE DOMAIN-CONTAINING"/>
    <property type="match status" value="1"/>
</dbReference>
<name>A0A090ZGF1_9BACI</name>
<dbReference type="Pfam" id="PF00753">
    <property type="entry name" value="Lactamase_B"/>
    <property type="match status" value="1"/>
</dbReference>
<gene>
    <name evidence="3" type="ORF">D0U04_05580</name>
    <name evidence="2" type="ORF">DJ93_3345</name>
</gene>
<evidence type="ECO:0000259" key="1">
    <source>
        <dbReference type="SMART" id="SM00849"/>
    </source>
</evidence>
<dbReference type="SMART" id="SM00849">
    <property type="entry name" value="Lactamase_B"/>
    <property type="match status" value="1"/>
</dbReference>
<proteinExistence type="predicted"/>
<organism evidence="2 4">
    <name type="scientific">Bacillus clarus</name>
    <dbReference type="NCBI Taxonomy" id="2338372"/>
    <lineage>
        <taxon>Bacteria</taxon>
        <taxon>Bacillati</taxon>
        <taxon>Bacillota</taxon>
        <taxon>Bacilli</taxon>
        <taxon>Bacillales</taxon>
        <taxon>Bacillaceae</taxon>
        <taxon>Bacillus</taxon>
        <taxon>Bacillus cereus group</taxon>
    </lineage>
</organism>
<evidence type="ECO:0000313" key="2">
    <source>
        <dbReference type="EMBL" id="KFN03321.1"/>
    </source>
</evidence>
<evidence type="ECO:0000313" key="5">
    <source>
        <dbReference type="Proteomes" id="UP000264294"/>
    </source>
</evidence>
<dbReference type="Proteomes" id="UP000029389">
    <property type="component" value="Unassembled WGS sequence"/>
</dbReference>
<dbReference type="InterPro" id="IPR001279">
    <property type="entry name" value="Metallo-B-lactamas"/>
</dbReference>
<reference evidence="2 4" key="1">
    <citation type="submission" date="2014-04" db="EMBL/GenBank/DDBJ databases">
        <authorList>
            <person name="Bishop-Lilly K.A."/>
            <person name="Broomall S.M."/>
            <person name="Chain P.S."/>
            <person name="Chertkov O."/>
            <person name="Coyne S.R."/>
            <person name="Daligault H.E."/>
            <person name="Davenport K.W."/>
            <person name="Erkkila T."/>
            <person name="Frey K.G."/>
            <person name="Gibbons H.S."/>
            <person name="Gu W."/>
            <person name="Jaissle J."/>
            <person name="Johnson S.L."/>
            <person name="Koroleva G.I."/>
            <person name="Ladner J.T."/>
            <person name="Lo C.-C."/>
            <person name="Minogue T.D."/>
            <person name="Munk C."/>
            <person name="Palacios G.F."/>
            <person name="Redden C.L."/>
            <person name="Rosenzweig C.N."/>
            <person name="Scholz M.B."/>
            <person name="Teshima H."/>
            <person name="Xu Y."/>
        </authorList>
    </citation>
    <scope>NUCLEOTIDE SEQUENCE [LARGE SCALE GENOMIC DNA]</scope>
    <source>
        <strain evidence="2 4">BHP</strain>
    </source>
</reference>
<protein>
    <submittedName>
        <fullName evidence="3">MBL fold metallo-hydrolase</fullName>
    </submittedName>
    <submittedName>
        <fullName evidence="2">Metallo-beta-lactamase superfamily protein</fullName>
    </submittedName>
</protein>
<dbReference type="CDD" id="cd07739">
    <property type="entry name" value="metallo-hydrolase-like_MBL-fold"/>
    <property type="match status" value="1"/>
</dbReference>
<dbReference type="SUPFAM" id="SSF56281">
    <property type="entry name" value="Metallo-hydrolase/oxidoreductase"/>
    <property type="match status" value="1"/>
</dbReference>
<dbReference type="EMBL" id="QVOD01000004">
    <property type="protein sequence ID" value="RFT67929.1"/>
    <property type="molecule type" value="Genomic_DNA"/>
</dbReference>
<dbReference type="InterPro" id="IPR036866">
    <property type="entry name" value="RibonucZ/Hydroxyglut_hydro"/>
</dbReference>
<dbReference type="Gene3D" id="3.60.15.10">
    <property type="entry name" value="Ribonuclease Z/Hydroxyacylglutathione hydrolase-like"/>
    <property type="match status" value="1"/>
</dbReference>
<accession>A0A090ZGF1</accession>
<dbReference type="PANTHER" id="PTHR42951:SF14">
    <property type="entry name" value="METALLO-BETA-LACTAMASE SUPERFAMILY PROTEIN"/>
    <property type="match status" value="1"/>
</dbReference>
<evidence type="ECO:0000313" key="3">
    <source>
        <dbReference type="EMBL" id="RFT67929.1"/>
    </source>
</evidence>
<dbReference type="STRING" id="1405.B7492_04830"/>
<evidence type="ECO:0000313" key="4">
    <source>
        <dbReference type="Proteomes" id="UP000029389"/>
    </source>
</evidence>
<dbReference type="AlphaFoldDB" id="A0A090ZGF1"/>
<dbReference type="RefSeq" id="WP_042982107.1">
    <property type="nucleotide sequence ID" value="NZ_JMQC01000008.1"/>
</dbReference>